<accession>A0A210PDZ7</accession>
<evidence type="ECO:0000313" key="1">
    <source>
        <dbReference type="EMBL" id="OWF34686.1"/>
    </source>
</evidence>
<proteinExistence type="predicted"/>
<dbReference type="PANTHER" id="PTHR31239">
    <property type="entry name" value="NICOLIN 1"/>
    <property type="match status" value="1"/>
</dbReference>
<keyword evidence="2" id="KW-1185">Reference proteome</keyword>
<dbReference type="STRING" id="6573.A0A210PDZ7"/>
<gene>
    <name evidence="1" type="ORF">KP79_PYT11455</name>
</gene>
<name>A0A210PDZ7_MIZYE</name>
<dbReference type="PANTHER" id="PTHR31239:SF2">
    <property type="entry name" value="NICOLIN-1"/>
    <property type="match status" value="1"/>
</dbReference>
<dbReference type="InterPro" id="IPR040235">
    <property type="entry name" value="Nicolin-1"/>
</dbReference>
<protein>
    <submittedName>
        <fullName evidence="1">Nicolin-1</fullName>
    </submittedName>
</protein>
<dbReference type="OrthoDB" id="73161at2759"/>
<dbReference type="Proteomes" id="UP000242188">
    <property type="component" value="Unassembled WGS sequence"/>
</dbReference>
<organism evidence="1 2">
    <name type="scientific">Mizuhopecten yessoensis</name>
    <name type="common">Japanese scallop</name>
    <name type="synonym">Patinopecten yessoensis</name>
    <dbReference type="NCBI Taxonomy" id="6573"/>
    <lineage>
        <taxon>Eukaryota</taxon>
        <taxon>Metazoa</taxon>
        <taxon>Spiralia</taxon>
        <taxon>Lophotrochozoa</taxon>
        <taxon>Mollusca</taxon>
        <taxon>Bivalvia</taxon>
        <taxon>Autobranchia</taxon>
        <taxon>Pteriomorphia</taxon>
        <taxon>Pectinida</taxon>
        <taxon>Pectinoidea</taxon>
        <taxon>Pectinidae</taxon>
        <taxon>Mizuhopecten</taxon>
    </lineage>
</organism>
<dbReference type="AlphaFoldDB" id="A0A210PDZ7"/>
<sequence>MASDRPIHCTIKNPVLLNIADAKNEFHSGCRVIDITFPNVTNPEVGEIHFKNNYVAYLTVRIKQKPAPPEPGSDSSGTPEIKWRTCVRRMRLMPNPHCEAGSQDYFCVSQKHFNFDLNQLTGMRLILQQPSPVWKDFRLEEIKLYRSSESNRPQPLPAWLIEEASNSSGKKRIEGIGSVDAISASLQQLWALSEGVASNQTDRALGRFDVDGCYEINLLSYT</sequence>
<comment type="caution">
    <text evidence="1">The sequence shown here is derived from an EMBL/GenBank/DDBJ whole genome shotgun (WGS) entry which is preliminary data.</text>
</comment>
<dbReference type="EMBL" id="NEDP02076751">
    <property type="protein sequence ID" value="OWF34686.1"/>
    <property type="molecule type" value="Genomic_DNA"/>
</dbReference>
<dbReference type="GO" id="GO:0005654">
    <property type="term" value="C:nucleoplasm"/>
    <property type="evidence" value="ECO:0007669"/>
    <property type="project" value="TreeGrafter"/>
</dbReference>
<reference evidence="1 2" key="1">
    <citation type="journal article" date="2017" name="Nat. Ecol. Evol.">
        <title>Scallop genome provides insights into evolution of bilaterian karyotype and development.</title>
        <authorList>
            <person name="Wang S."/>
            <person name="Zhang J."/>
            <person name="Jiao W."/>
            <person name="Li J."/>
            <person name="Xun X."/>
            <person name="Sun Y."/>
            <person name="Guo X."/>
            <person name="Huan P."/>
            <person name="Dong B."/>
            <person name="Zhang L."/>
            <person name="Hu X."/>
            <person name="Sun X."/>
            <person name="Wang J."/>
            <person name="Zhao C."/>
            <person name="Wang Y."/>
            <person name="Wang D."/>
            <person name="Huang X."/>
            <person name="Wang R."/>
            <person name="Lv J."/>
            <person name="Li Y."/>
            <person name="Zhang Z."/>
            <person name="Liu B."/>
            <person name="Lu W."/>
            <person name="Hui Y."/>
            <person name="Liang J."/>
            <person name="Zhou Z."/>
            <person name="Hou R."/>
            <person name="Li X."/>
            <person name="Liu Y."/>
            <person name="Li H."/>
            <person name="Ning X."/>
            <person name="Lin Y."/>
            <person name="Zhao L."/>
            <person name="Xing Q."/>
            <person name="Dou J."/>
            <person name="Li Y."/>
            <person name="Mao J."/>
            <person name="Guo H."/>
            <person name="Dou H."/>
            <person name="Li T."/>
            <person name="Mu C."/>
            <person name="Jiang W."/>
            <person name="Fu Q."/>
            <person name="Fu X."/>
            <person name="Miao Y."/>
            <person name="Liu J."/>
            <person name="Yu Q."/>
            <person name="Li R."/>
            <person name="Liao H."/>
            <person name="Li X."/>
            <person name="Kong Y."/>
            <person name="Jiang Z."/>
            <person name="Chourrout D."/>
            <person name="Li R."/>
            <person name="Bao Z."/>
        </authorList>
    </citation>
    <scope>NUCLEOTIDE SEQUENCE [LARGE SCALE GENOMIC DNA]</scope>
    <source>
        <strain evidence="1 2">PY_sf001</strain>
    </source>
</reference>
<evidence type="ECO:0000313" key="2">
    <source>
        <dbReference type="Proteomes" id="UP000242188"/>
    </source>
</evidence>